<evidence type="ECO:0000256" key="4">
    <source>
        <dbReference type="ARBA" id="ARBA00022692"/>
    </source>
</evidence>
<keyword evidence="8" id="KW-0325">Glycoprotein</keyword>
<dbReference type="Pfam" id="PF00060">
    <property type="entry name" value="Lig_chan"/>
    <property type="match status" value="1"/>
</dbReference>
<sequence>MKRRDPGLTALTVVLLVSLNTAADGRVPPVSVTRLYDLAPWGVGVFEVPSGGPFTNVTQALISRAVKEARKFRQLAWCVNVVVLSDDPAFLASFAESSLRGRLLVWATRLLVITRLPANDLSGLFHDHWTFSMMNVMLVTTERTSRSIRCGVYVQFPYSPAGSQLVRLASWTPQRGLQLQTSLPLFPDKFSNFYGAPINVSAKSYKPYWFELKEEAADGSKKLSGMDYLLLETVAKALNFTIKVTPIASWAESLDNVVAKQSYITPVIHAVLRNRLERFDFTIPYTYASYSISMRTPGLAPKWQSLYYPLNGVVWVSIVATTALVVVVILMMNRLGDAISPGKSLDPGTTVIEVVGILIGENLYKTLPSENSRRVLLAAWLVFAFVLGSAYTGNLTAALTLPKYPPPPRDSPGTCAQRRQVAKSSSRVTMEPWGRDYKAFFKDSGSDVFTKLADLMELGPELLFGLDQATRKRIPILFIYPVYLLFLPLLSLLLPLLPNGSSPSRTAHMDSRAVLLLNIAESFTKADGTTPLYVVRESAIPGMSAWPVPHDAPFKKNLDRCIRASLEPAWRRLSRVRFSICSDVSFGEYRSEAFSWLTKARICVPEFWVSISHVDFTRVHFRSRPLREAHAGPLMLLLGALAFLLEMVAFRYGSEKTFAHPHEG</sequence>
<feature type="transmembrane region" description="Helical" evidence="9">
    <location>
        <begin position="631"/>
        <end position="652"/>
    </location>
</feature>
<evidence type="ECO:0000259" key="11">
    <source>
        <dbReference type="Pfam" id="PF00060"/>
    </source>
</evidence>
<protein>
    <submittedName>
        <fullName evidence="12">Variant Ionotropic Glutamate Receptor</fullName>
    </submittedName>
</protein>
<dbReference type="OrthoDB" id="8050636at2759"/>
<evidence type="ECO:0000256" key="5">
    <source>
        <dbReference type="ARBA" id="ARBA00022989"/>
    </source>
</evidence>
<gene>
    <name evidence="12" type="ORF">C7M84_011647</name>
</gene>
<dbReference type="GO" id="GO:0050906">
    <property type="term" value="P:detection of stimulus involved in sensory perception"/>
    <property type="evidence" value="ECO:0007669"/>
    <property type="project" value="UniProtKB-ARBA"/>
</dbReference>
<evidence type="ECO:0000256" key="3">
    <source>
        <dbReference type="ARBA" id="ARBA00022475"/>
    </source>
</evidence>
<feature type="transmembrane region" description="Helical" evidence="9">
    <location>
        <begin position="474"/>
        <end position="497"/>
    </location>
</feature>
<feature type="domain" description="Ionotropic glutamate receptor C-terminal" evidence="11">
    <location>
        <begin position="314"/>
        <end position="406"/>
    </location>
</feature>
<dbReference type="Gene3D" id="3.40.190.10">
    <property type="entry name" value="Periplasmic binding protein-like II"/>
    <property type="match status" value="1"/>
</dbReference>
<dbReference type="GO" id="GO:0015276">
    <property type="term" value="F:ligand-gated monoatomic ion channel activity"/>
    <property type="evidence" value="ECO:0007669"/>
    <property type="project" value="InterPro"/>
</dbReference>
<dbReference type="SUPFAM" id="SSF53850">
    <property type="entry name" value="Periplasmic binding protein-like II"/>
    <property type="match status" value="1"/>
</dbReference>
<feature type="transmembrane region" description="Helical" evidence="9">
    <location>
        <begin position="312"/>
        <end position="333"/>
    </location>
</feature>
<dbReference type="InterPro" id="IPR052192">
    <property type="entry name" value="Insect_Ionotropic_Sensory_Rcpt"/>
</dbReference>
<dbReference type="Proteomes" id="UP000283509">
    <property type="component" value="Unassembled WGS sequence"/>
</dbReference>
<keyword evidence="3" id="KW-1003">Cell membrane</keyword>
<dbReference type="PANTHER" id="PTHR42643:SF24">
    <property type="entry name" value="IONOTROPIC RECEPTOR 60A"/>
    <property type="match status" value="1"/>
</dbReference>
<comment type="caution">
    <text evidence="12">The sequence shown here is derived from an EMBL/GenBank/DDBJ whole genome shotgun (WGS) entry which is preliminary data.</text>
</comment>
<evidence type="ECO:0000256" key="6">
    <source>
        <dbReference type="ARBA" id="ARBA00023136"/>
    </source>
</evidence>
<evidence type="ECO:0000256" key="9">
    <source>
        <dbReference type="SAM" id="Phobius"/>
    </source>
</evidence>
<keyword evidence="4 9" id="KW-0812">Transmembrane</keyword>
<keyword evidence="10" id="KW-0732">Signal</keyword>
<reference evidence="12 13" key="2">
    <citation type="submission" date="2019-01" db="EMBL/GenBank/DDBJ databases">
        <title>The decoding of complex shrimp genome reveals the adaptation for benthos swimmer, frequently molting mechanism and breeding impact on genome.</title>
        <authorList>
            <person name="Sun Y."/>
            <person name="Gao Y."/>
            <person name="Yu Y."/>
        </authorList>
    </citation>
    <scope>NUCLEOTIDE SEQUENCE [LARGE SCALE GENOMIC DNA]</scope>
    <source>
        <tissue evidence="12">Muscle</tissue>
    </source>
</reference>
<dbReference type="GO" id="GO:0005886">
    <property type="term" value="C:plasma membrane"/>
    <property type="evidence" value="ECO:0007669"/>
    <property type="project" value="UniProtKB-SubCell"/>
</dbReference>
<dbReference type="EMBL" id="QCYY01002470">
    <property type="protein sequence ID" value="ROT70077.1"/>
    <property type="molecule type" value="Genomic_DNA"/>
</dbReference>
<name>A0A3R7Q6X9_PENVA</name>
<keyword evidence="5 9" id="KW-1133">Transmembrane helix</keyword>
<dbReference type="InterPro" id="IPR001320">
    <property type="entry name" value="Iontro_rcpt_C"/>
</dbReference>
<feature type="signal peptide" evidence="10">
    <location>
        <begin position="1"/>
        <end position="25"/>
    </location>
</feature>
<proteinExistence type="inferred from homology"/>
<evidence type="ECO:0000256" key="8">
    <source>
        <dbReference type="ARBA" id="ARBA00023180"/>
    </source>
</evidence>
<reference evidence="12 13" key="1">
    <citation type="submission" date="2018-04" db="EMBL/GenBank/DDBJ databases">
        <authorList>
            <person name="Zhang X."/>
            <person name="Yuan J."/>
            <person name="Li F."/>
            <person name="Xiang J."/>
        </authorList>
    </citation>
    <scope>NUCLEOTIDE SEQUENCE [LARGE SCALE GENOMIC DNA]</scope>
    <source>
        <tissue evidence="12">Muscle</tissue>
    </source>
</reference>
<organism evidence="12 13">
    <name type="scientific">Penaeus vannamei</name>
    <name type="common">Whiteleg shrimp</name>
    <name type="synonym">Litopenaeus vannamei</name>
    <dbReference type="NCBI Taxonomy" id="6689"/>
    <lineage>
        <taxon>Eukaryota</taxon>
        <taxon>Metazoa</taxon>
        <taxon>Ecdysozoa</taxon>
        <taxon>Arthropoda</taxon>
        <taxon>Crustacea</taxon>
        <taxon>Multicrustacea</taxon>
        <taxon>Malacostraca</taxon>
        <taxon>Eumalacostraca</taxon>
        <taxon>Eucarida</taxon>
        <taxon>Decapoda</taxon>
        <taxon>Dendrobranchiata</taxon>
        <taxon>Penaeoidea</taxon>
        <taxon>Penaeidae</taxon>
        <taxon>Penaeus</taxon>
    </lineage>
</organism>
<evidence type="ECO:0000256" key="1">
    <source>
        <dbReference type="ARBA" id="ARBA00004651"/>
    </source>
</evidence>
<dbReference type="PANTHER" id="PTHR42643">
    <property type="entry name" value="IONOTROPIC RECEPTOR 20A-RELATED"/>
    <property type="match status" value="1"/>
</dbReference>
<comment type="subcellular location">
    <subcellularLocation>
        <location evidence="1">Cell membrane</location>
        <topology evidence="1">Multi-pass membrane protein</topology>
    </subcellularLocation>
</comment>
<evidence type="ECO:0000256" key="10">
    <source>
        <dbReference type="SAM" id="SignalP"/>
    </source>
</evidence>
<keyword evidence="7 12" id="KW-0675">Receptor</keyword>
<evidence type="ECO:0000256" key="2">
    <source>
        <dbReference type="ARBA" id="ARBA00008685"/>
    </source>
</evidence>
<feature type="chain" id="PRO_5018690267" evidence="10">
    <location>
        <begin position="26"/>
        <end position="664"/>
    </location>
</feature>
<evidence type="ECO:0000256" key="7">
    <source>
        <dbReference type="ARBA" id="ARBA00023170"/>
    </source>
</evidence>
<feature type="transmembrane region" description="Helical" evidence="9">
    <location>
        <begin position="375"/>
        <end position="401"/>
    </location>
</feature>
<evidence type="ECO:0000313" key="12">
    <source>
        <dbReference type="EMBL" id="ROT70077.1"/>
    </source>
</evidence>
<evidence type="ECO:0000313" key="13">
    <source>
        <dbReference type="Proteomes" id="UP000283509"/>
    </source>
</evidence>
<dbReference type="Gene3D" id="1.10.287.70">
    <property type="match status" value="1"/>
</dbReference>
<keyword evidence="13" id="KW-1185">Reference proteome</keyword>
<accession>A0A3R7Q6X9</accession>
<dbReference type="AlphaFoldDB" id="A0A3R7Q6X9"/>
<comment type="similarity">
    <text evidence="2">Belongs to the glutamate-gated ion channel (TC 1.A.10.1) family.</text>
</comment>
<keyword evidence="6 9" id="KW-0472">Membrane</keyword>